<accession>A0A251XYV5</accession>
<name>A0A251XYV5_9MICO</name>
<reference evidence="2 3" key="1">
    <citation type="submission" date="2016-08" db="EMBL/GenBank/DDBJ databases">
        <title>Genome sequence of Clavibacter michiganensis spp. strain CASJ009.</title>
        <authorList>
            <person name="Thapa S.P."/>
            <person name="Coaker G."/>
        </authorList>
    </citation>
    <scope>NUCLEOTIDE SEQUENCE [LARGE SCALE GENOMIC DNA]</scope>
    <source>
        <strain evidence="2">CASJ009</strain>
    </source>
</reference>
<keyword evidence="1" id="KW-0472">Membrane</keyword>
<comment type="caution">
    <text evidence="2">The sequence shown here is derived from an EMBL/GenBank/DDBJ whole genome shotgun (WGS) entry which is preliminary data.</text>
</comment>
<evidence type="ECO:0000256" key="1">
    <source>
        <dbReference type="SAM" id="Phobius"/>
    </source>
</evidence>
<dbReference type="Proteomes" id="UP000195106">
    <property type="component" value="Unassembled WGS sequence"/>
</dbReference>
<protein>
    <submittedName>
        <fullName evidence="2">Uncharacterized protein</fullName>
    </submittedName>
</protein>
<dbReference type="EMBL" id="MDHJ01000001">
    <property type="protein sequence ID" value="OUE10469.1"/>
    <property type="molecule type" value="Genomic_DNA"/>
</dbReference>
<evidence type="ECO:0000313" key="2">
    <source>
        <dbReference type="EMBL" id="OUE10469.1"/>
    </source>
</evidence>
<proteinExistence type="predicted"/>
<sequence length="36" mass="3959">MVESMYPVHLVVTALIIAAVVVAVIAAVKRLRRRGR</sequence>
<feature type="transmembrane region" description="Helical" evidence="1">
    <location>
        <begin position="6"/>
        <end position="28"/>
    </location>
</feature>
<evidence type="ECO:0000313" key="3">
    <source>
        <dbReference type="Proteomes" id="UP000195106"/>
    </source>
</evidence>
<gene>
    <name evidence="2" type="ORF">CMsap09_16110</name>
</gene>
<organism evidence="2 3">
    <name type="scientific">Clavibacter michiganensis</name>
    <dbReference type="NCBI Taxonomy" id="28447"/>
    <lineage>
        <taxon>Bacteria</taxon>
        <taxon>Bacillati</taxon>
        <taxon>Actinomycetota</taxon>
        <taxon>Actinomycetes</taxon>
        <taxon>Micrococcales</taxon>
        <taxon>Microbacteriaceae</taxon>
        <taxon>Clavibacter</taxon>
    </lineage>
</organism>
<dbReference type="AlphaFoldDB" id="A0A251XYV5"/>
<keyword evidence="1" id="KW-0812">Transmembrane</keyword>
<keyword evidence="1" id="KW-1133">Transmembrane helix</keyword>